<proteinExistence type="predicted"/>
<evidence type="ECO:0000256" key="2">
    <source>
        <dbReference type="ARBA" id="ARBA00012438"/>
    </source>
</evidence>
<dbReference type="GO" id="GO:0005886">
    <property type="term" value="C:plasma membrane"/>
    <property type="evidence" value="ECO:0007669"/>
    <property type="project" value="TreeGrafter"/>
</dbReference>
<feature type="domain" description="Response regulatory" evidence="8">
    <location>
        <begin position="952"/>
        <end position="1070"/>
    </location>
</feature>
<name>A0A238WDB0_9FLAO</name>
<dbReference type="InterPro" id="IPR001610">
    <property type="entry name" value="PAC"/>
</dbReference>
<dbReference type="InterPro" id="IPR003594">
    <property type="entry name" value="HATPase_dom"/>
</dbReference>
<feature type="domain" description="Histidine kinase" evidence="7">
    <location>
        <begin position="715"/>
        <end position="933"/>
    </location>
</feature>
<feature type="modified residue" description="4-aspartylphosphate" evidence="6">
    <location>
        <position position="1005"/>
    </location>
</feature>
<dbReference type="PROSITE" id="PS50109">
    <property type="entry name" value="HIS_KIN"/>
    <property type="match status" value="1"/>
</dbReference>
<organism evidence="11 12">
    <name type="scientific">Lutibacter agarilyticus</name>
    <dbReference type="NCBI Taxonomy" id="1109740"/>
    <lineage>
        <taxon>Bacteria</taxon>
        <taxon>Pseudomonadati</taxon>
        <taxon>Bacteroidota</taxon>
        <taxon>Flavobacteriia</taxon>
        <taxon>Flavobacteriales</taxon>
        <taxon>Flavobacteriaceae</taxon>
        <taxon>Lutibacter</taxon>
    </lineage>
</organism>
<dbReference type="InterPro" id="IPR013655">
    <property type="entry name" value="PAS_fold_3"/>
</dbReference>
<dbReference type="OrthoDB" id="9811889at2"/>
<sequence>MKTEKNELKSEYNDSDKIFKEIFYGLTSAFALCELLFDKTGKPSDYRFIKLNAAFEKHTGLKINQTIGKTVREIYPDVEPFWIDKYSDVVLNKKTVQFVDYNHNTKKYFKVNAFSPSENKFVMALEDISNEKRLEDEIKKQDSFQDSLLKSFSDIIYIYDIQQNKNIYVNNPIEKILGYAPEEIKNIPNVISYLMHPDDFINYCEHIIPRYQTAADDDLIDHEFRMKSKKGGWVWLYSRESIYKRDENGIPLQIFGLIIDITEKKQLENKLEKARLLLKDTGKLGKIGGWELDLITGETFLTEETYKLYELSLNTKLSIEDGIKYYPLKNRPIIRNLVNKAIENGESYKFESLLTTAKGNNIYIRTQGKVYFENGMPVRLYGTIQDITESKKLLSETKKLSTALEQSPNSIVITDLKGNIEYTNPKFTEITGYSAEEVLGKNPRILNSGNETKAYYSNLWETILAGNVWTGELENKTKSGLLFWEEASITPIKNEDGEPVNYLAIKKDITTLKKASIKLKKQNKELLQLGNELSIKNNLLIETKNKFQNLFEKSPVSIWEQDFSEVMILLNKKKAEVKDLTAYINDNFSFVKECISKIKILNVNEKTLDLIGVKNVEELTKHIRKTNTEKAFSTLKDELLSIASGEKDFFSETEFIKTDGSTIYVIIRSTMLNEFGKNIASIVDITARKKGEEDLVKAKEKAEESDMLKTEFINNMSHEIRTPMNGILGFSDLLSNTDLTTQKRNNFIRIIQSSGRQLLHIIDDILEISKLGTKQVKVQETEVCLNDVLMELFSIFESKAKESAIPLYFKKQLTDEQSTILTDKLKLNKVLGNLLENALKYTNEGFVEFGYQLIDTEIELFVKDTGIGINKENHAKIFERFAQEEKNLSSKTGGLGLGLSIAKENAELLGGNIRLKSEKNEGSTFFVTIPYKPVFTSVTLKDTDEATDHKCVILIAEDEEVNFLYLDTLLKGIIPENCEILHAKNGSDAVEACKFNNSINLVFMDLKMPVLNGYEATKQIKQISPNLIVIAQTAYVTKNEHDQATLAGCEAVISKPITSEVVKSILQKYFNKI</sequence>
<dbReference type="InterPro" id="IPR004358">
    <property type="entry name" value="Sig_transdc_His_kin-like_C"/>
</dbReference>
<evidence type="ECO:0000259" key="9">
    <source>
        <dbReference type="PROSITE" id="PS50112"/>
    </source>
</evidence>
<evidence type="ECO:0000256" key="4">
    <source>
        <dbReference type="ARBA" id="ARBA00022679"/>
    </source>
</evidence>
<keyword evidence="5" id="KW-0418">Kinase</keyword>
<evidence type="ECO:0000313" key="11">
    <source>
        <dbReference type="EMBL" id="SNR44407.1"/>
    </source>
</evidence>
<protein>
    <recommendedName>
        <fullName evidence="2">histidine kinase</fullName>
        <ecNumber evidence="2">2.7.13.3</ecNumber>
    </recommendedName>
</protein>
<keyword evidence="3 6" id="KW-0597">Phosphoprotein</keyword>
<dbReference type="InterPro" id="IPR005467">
    <property type="entry name" value="His_kinase_dom"/>
</dbReference>
<evidence type="ECO:0000256" key="3">
    <source>
        <dbReference type="ARBA" id="ARBA00022553"/>
    </source>
</evidence>
<comment type="catalytic activity">
    <reaction evidence="1">
        <text>ATP + protein L-histidine = ADP + protein N-phospho-L-histidine.</text>
        <dbReference type="EC" id="2.7.13.3"/>
    </reaction>
</comment>
<evidence type="ECO:0000256" key="1">
    <source>
        <dbReference type="ARBA" id="ARBA00000085"/>
    </source>
</evidence>
<evidence type="ECO:0000313" key="12">
    <source>
        <dbReference type="Proteomes" id="UP000198384"/>
    </source>
</evidence>
<keyword evidence="4" id="KW-0808">Transferase</keyword>
<evidence type="ECO:0000256" key="6">
    <source>
        <dbReference type="PROSITE-ProRule" id="PRU00169"/>
    </source>
</evidence>
<dbReference type="CDD" id="cd17546">
    <property type="entry name" value="REC_hyHK_CKI1_RcsC-like"/>
    <property type="match status" value="1"/>
</dbReference>
<evidence type="ECO:0000256" key="5">
    <source>
        <dbReference type="ARBA" id="ARBA00022777"/>
    </source>
</evidence>
<dbReference type="GO" id="GO:0000155">
    <property type="term" value="F:phosphorelay sensor kinase activity"/>
    <property type="evidence" value="ECO:0007669"/>
    <property type="project" value="InterPro"/>
</dbReference>
<dbReference type="InterPro" id="IPR011006">
    <property type="entry name" value="CheY-like_superfamily"/>
</dbReference>
<dbReference type="AlphaFoldDB" id="A0A238WDB0"/>
<dbReference type="Gene3D" id="3.30.450.20">
    <property type="entry name" value="PAS domain"/>
    <property type="match status" value="5"/>
</dbReference>
<dbReference type="Proteomes" id="UP000198384">
    <property type="component" value="Unassembled WGS sequence"/>
</dbReference>
<dbReference type="InterPro" id="IPR036890">
    <property type="entry name" value="HATPase_C_sf"/>
</dbReference>
<dbReference type="PRINTS" id="PR00344">
    <property type="entry name" value="BCTRLSENSOR"/>
</dbReference>
<dbReference type="EC" id="2.7.13.3" evidence="2"/>
<dbReference type="SUPFAM" id="SSF55785">
    <property type="entry name" value="PYP-like sensor domain (PAS domain)"/>
    <property type="match status" value="5"/>
</dbReference>
<dbReference type="InterPro" id="IPR001789">
    <property type="entry name" value="Sig_transdc_resp-reg_receiver"/>
</dbReference>
<feature type="domain" description="PAS" evidence="9">
    <location>
        <begin position="396"/>
        <end position="442"/>
    </location>
</feature>
<dbReference type="InterPro" id="IPR000014">
    <property type="entry name" value="PAS"/>
</dbReference>
<dbReference type="PANTHER" id="PTHR43047">
    <property type="entry name" value="TWO-COMPONENT HISTIDINE PROTEIN KINASE"/>
    <property type="match status" value="1"/>
</dbReference>
<dbReference type="SMART" id="SM00388">
    <property type="entry name" value="HisKA"/>
    <property type="match status" value="1"/>
</dbReference>
<dbReference type="Gene3D" id="3.40.50.2300">
    <property type="match status" value="1"/>
</dbReference>
<dbReference type="Gene3D" id="3.30.565.10">
    <property type="entry name" value="Histidine kinase-like ATPase, C-terminal domain"/>
    <property type="match status" value="1"/>
</dbReference>
<dbReference type="FunFam" id="3.30.565.10:FF:000006">
    <property type="entry name" value="Sensor histidine kinase WalK"/>
    <property type="match status" value="1"/>
</dbReference>
<feature type="domain" description="PAC" evidence="10">
    <location>
        <begin position="469"/>
        <end position="521"/>
    </location>
</feature>
<dbReference type="SUPFAM" id="SSF47384">
    <property type="entry name" value="Homodimeric domain of signal transducing histidine kinase"/>
    <property type="match status" value="1"/>
</dbReference>
<feature type="domain" description="PAC" evidence="10">
    <location>
        <begin position="220"/>
        <end position="273"/>
    </location>
</feature>
<dbReference type="Pfam" id="PF00072">
    <property type="entry name" value="Response_reg"/>
    <property type="match status" value="1"/>
</dbReference>
<dbReference type="CDD" id="cd00130">
    <property type="entry name" value="PAS"/>
    <property type="match status" value="2"/>
</dbReference>
<gene>
    <name evidence="11" type="ORF">SAMN06265371_10394</name>
</gene>
<feature type="domain" description="PAS" evidence="9">
    <location>
        <begin position="141"/>
        <end position="199"/>
    </location>
</feature>
<dbReference type="SMART" id="SM00387">
    <property type="entry name" value="HATPase_c"/>
    <property type="match status" value="1"/>
</dbReference>
<dbReference type="EMBL" id="FZNT01000003">
    <property type="protein sequence ID" value="SNR44407.1"/>
    <property type="molecule type" value="Genomic_DNA"/>
</dbReference>
<dbReference type="SUPFAM" id="SSF52172">
    <property type="entry name" value="CheY-like"/>
    <property type="match status" value="1"/>
</dbReference>
<dbReference type="PANTHER" id="PTHR43047:SF72">
    <property type="entry name" value="OSMOSENSING HISTIDINE PROTEIN KINASE SLN1"/>
    <property type="match status" value="1"/>
</dbReference>
<dbReference type="PROSITE" id="PS50112">
    <property type="entry name" value="PAS"/>
    <property type="match status" value="2"/>
</dbReference>
<dbReference type="Pfam" id="PF02518">
    <property type="entry name" value="HATPase_c"/>
    <property type="match status" value="1"/>
</dbReference>
<dbReference type="InterPro" id="IPR035965">
    <property type="entry name" value="PAS-like_dom_sf"/>
</dbReference>
<evidence type="ECO:0000259" key="10">
    <source>
        <dbReference type="PROSITE" id="PS50113"/>
    </source>
</evidence>
<dbReference type="RefSeq" id="WP_089380773.1">
    <property type="nucleotide sequence ID" value="NZ_FZNT01000003.1"/>
</dbReference>
<dbReference type="InterPro" id="IPR003661">
    <property type="entry name" value="HisK_dim/P_dom"/>
</dbReference>
<dbReference type="InterPro" id="IPR000700">
    <property type="entry name" value="PAS-assoc_C"/>
</dbReference>
<dbReference type="SMART" id="SM00448">
    <property type="entry name" value="REC"/>
    <property type="match status" value="1"/>
</dbReference>
<keyword evidence="12" id="KW-1185">Reference proteome</keyword>
<dbReference type="SMART" id="SM00086">
    <property type="entry name" value="PAC"/>
    <property type="match status" value="3"/>
</dbReference>
<dbReference type="Pfam" id="PF00512">
    <property type="entry name" value="HisKA"/>
    <property type="match status" value="1"/>
</dbReference>
<dbReference type="Gene3D" id="1.10.287.130">
    <property type="match status" value="1"/>
</dbReference>
<feature type="domain" description="PAC" evidence="10">
    <location>
        <begin position="348"/>
        <end position="399"/>
    </location>
</feature>
<dbReference type="GO" id="GO:0009927">
    <property type="term" value="F:histidine phosphotransfer kinase activity"/>
    <property type="evidence" value="ECO:0007669"/>
    <property type="project" value="TreeGrafter"/>
</dbReference>
<dbReference type="NCBIfam" id="TIGR00229">
    <property type="entry name" value="sensory_box"/>
    <property type="match status" value="2"/>
</dbReference>
<dbReference type="SMART" id="SM00091">
    <property type="entry name" value="PAS"/>
    <property type="match status" value="2"/>
</dbReference>
<dbReference type="PROSITE" id="PS50110">
    <property type="entry name" value="RESPONSE_REGULATORY"/>
    <property type="match status" value="1"/>
</dbReference>
<accession>A0A238WDB0</accession>
<dbReference type="InterPro" id="IPR036097">
    <property type="entry name" value="HisK_dim/P_sf"/>
</dbReference>
<dbReference type="CDD" id="cd00082">
    <property type="entry name" value="HisKA"/>
    <property type="match status" value="1"/>
</dbReference>
<dbReference type="PROSITE" id="PS50113">
    <property type="entry name" value="PAC"/>
    <property type="match status" value="3"/>
</dbReference>
<dbReference type="Pfam" id="PF08447">
    <property type="entry name" value="PAS_3"/>
    <property type="match status" value="1"/>
</dbReference>
<evidence type="ECO:0000259" key="7">
    <source>
        <dbReference type="PROSITE" id="PS50109"/>
    </source>
</evidence>
<reference evidence="11 12" key="1">
    <citation type="submission" date="2017-06" db="EMBL/GenBank/DDBJ databases">
        <authorList>
            <person name="Kim H.J."/>
            <person name="Triplett B.A."/>
        </authorList>
    </citation>
    <scope>NUCLEOTIDE SEQUENCE [LARGE SCALE GENOMIC DNA]</scope>
    <source>
        <strain evidence="11 12">DSM 29150</strain>
    </source>
</reference>
<dbReference type="Pfam" id="PF13426">
    <property type="entry name" value="PAS_9"/>
    <property type="match status" value="2"/>
</dbReference>
<evidence type="ECO:0000259" key="8">
    <source>
        <dbReference type="PROSITE" id="PS50110"/>
    </source>
</evidence>
<dbReference type="SUPFAM" id="SSF55874">
    <property type="entry name" value="ATPase domain of HSP90 chaperone/DNA topoisomerase II/histidine kinase"/>
    <property type="match status" value="1"/>
</dbReference>